<gene>
    <name evidence="4" type="ORF">HKI87_03g22560</name>
</gene>
<dbReference type="Pfam" id="PF12612">
    <property type="entry name" value="TFCD_C"/>
    <property type="match status" value="1"/>
</dbReference>
<dbReference type="PANTHER" id="PTHR12658">
    <property type="entry name" value="BETA-TUBULIN COFACTOR D"/>
    <property type="match status" value="1"/>
</dbReference>
<evidence type="ECO:0000256" key="1">
    <source>
        <dbReference type="ARBA" id="ARBA00023186"/>
    </source>
</evidence>
<evidence type="ECO:0000313" key="5">
    <source>
        <dbReference type="Proteomes" id="UP001472866"/>
    </source>
</evidence>
<dbReference type="GO" id="GO:0005096">
    <property type="term" value="F:GTPase activator activity"/>
    <property type="evidence" value="ECO:0007669"/>
    <property type="project" value="InterPro"/>
</dbReference>
<dbReference type="InterPro" id="IPR022577">
    <property type="entry name" value="TBCD_C"/>
</dbReference>
<name>A0AAX4P4C0_9CHLO</name>
<proteinExistence type="predicted"/>
<dbReference type="Pfam" id="PF23579">
    <property type="entry name" value="ARM_TBCD"/>
    <property type="match status" value="1"/>
</dbReference>
<keyword evidence="5" id="KW-1185">Reference proteome</keyword>
<dbReference type="Pfam" id="PF25767">
    <property type="entry name" value="ARM_TBCD_2nd"/>
    <property type="match status" value="1"/>
</dbReference>
<dbReference type="EMBL" id="CP151503">
    <property type="protein sequence ID" value="WZN60722.1"/>
    <property type="molecule type" value="Genomic_DNA"/>
</dbReference>
<dbReference type="Gene3D" id="1.25.10.10">
    <property type="entry name" value="Leucine-rich Repeat Variant"/>
    <property type="match status" value="1"/>
</dbReference>
<dbReference type="GO" id="GO:0048487">
    <property type="term" value="F:beta-tubulin binding"/>
    <property type="evidence" value="ECO:0007669"/>
    <property type="project" value="InterPro"/>
</dbReference>
<dbReference type="InterPro" id="IPR016024">
    <property type="entry name" value="ARM-type_fold"/>
</dbReference>
<dbReference type="InterPro" id="IPR058033">
    <property type="entry name" value="ARM_TBCD_2nd"/>
</dbReference>
<evidence type="ECO:0000259" key="2">
    <source>
        <dbReference type="Pfam" id="PF12612"/>
    </source>
</evidence>
<dbReference type="PANTHER" id="PTHR12658:SF0">
    <property type="entry name" value="TUBULIN-SPECIFIC CHAPERONE D"/>
    <property type="match status" value="1"/>
</dbReference>
<dbReference type="InterPro" id="IPR011989">
    <property type="entry name" value="ARM-like"/>
</dbReference>
<dbReference type="GO" id="GO:0007021">
    <property type="term" value="P:tubulin complex assembly"/>
    <property type="evidence" value="ECO:0007669"/>
    <property type="project" value="InterPro"/>
</dbReference>
<dbReference type="GO" id="GO:0007023">
    <property type="term" value="P:post-chaperonin tubulin folding pathway"/>
    <property type="evidence" value="ECO:0007669"/>
    <property type="project" value="InterPro"/>
</dbReference>
<evidence type="ECO:0000313" key="4">
    <source>
        <dbReference type="EMBL" id="WZN60722.1"/>
    </source>
</evidence>
<keyword evidence="1" id="KW-0143">Chaperone</keyword>
<feature type="domain" description="Tubulin-folding cofactor D ARM repeats" evidence="3">
    <location>
        <begin position="308"/>
        <end position="546"/>
    </location>
</feature>
<dbReference type="AlphaFoldDB" id="A0AAX4P4C0"/>
<sequence length="1215" mass="134217">MAAPDDEDLGRDAALVREADDMKAIVRETVEEAEAEGECKTTQRLARARVDKFKAMIEKYKEQSTLLDPHLKDLVLPLATCLKRLSHEHLYEPKDKVESLTRVVRVCRLLHMITTVRGYKTVKKFYPSAPEDVEPAFYLLRSLKEASEARSDAFDEATLESFWEAHCTLLVWLSLLVLIPFDLATIDTREDQGGGSESIVVKIVDTCKAFLLNAGLVRDMAAHLLSQLLTRPDSPGVLKDFLEWSQANLSKDSAAASASDVFLTLGISCTVAAIFKHGSRLSLRAIAPLAWQVIELLESLPESRSNSLIRKLRCKLLCRVGLVNLKPRLALWRYSLGSRTTAGAVVQQTVRREGERGDGSEDYAEDEEDVEEIEEVEELVGSFLENLCDKDTIVRWSAAKGIGRVASRLPKDMIADIIDSVLELFSKTEGDGAWHGGCLALAELAWRGLLLPQQLSEIIPKVVEALRYDVKRGAHSVGSHVRDAGCYVFWAFSRSYSSEVMGEHLPVIARNLLVLSCFDREINCRRAASAAFQELVGRQGKIAHGIEALTIADYFTVSSRKSAYLTVAPKIAAFDEYSGSLAEHLLDTKLFHWEKVLRELAAKALATLVPMLGEKFAHGALIALLGKAGDLELDIRHGAIVGLSELLPVMRESGFTLTEAEIGEVLKLIQAVDDPKYYRGKGGTIIYEAVCCLLDGICKAKVDLPGDAVGKIDHCISFCLKHLSTIVQEYAVNAFKSLCFAYYDGMPLETQIQRTASKYMDLIGKERSSLLCQGYVLALGSCPAKIMWPCADEVFSCLRRKALPSEEADSSEVETRVAAVRGITSMCKTLSSSANTGEQRGALMDLLYGSIIPCLLETIDDYTIDNRGDIGSWVRHESMEAIEVSLFALDSLLREGGSGAPSTSGKDNVETNVVGALIKQSLEKIDRIRHAAYFHTRRILGLTNLEKNIECWTQLREIYRPGSEETDNSNLFDHLLAILRLEQYRNCAIQGLALSAGGLGDSVSQTAVSSLVRSVEEGGEGMLMAVAWDLHAILVKKTGTSRVVVPVMRTIDFLFSKASLVEHGDTKLFEALLTEAWGSTRGCRDIVLLQVALSLIANLTYAKDPIFTASFYKLIAALINRYPKIRRCAAEHLYMRIISFEEDEEERFDVDRATELVTEVSWDTGAAADIKTARLDLFKCFGMEPPKKIENSKVQVAKKDEAMTNYAALVNSAGY</sequence>
<dbReference type="Proteomes" id="UP001472866">
    <property type="component" value="Chromosome 03"/>
</dbReference>
<reference evidence="4 5" key="1">
    <citation type="submission" date="2024-03" db="EMBL/GenBank/DDBJ databases">
        <title>Complete genome sequence of the green alga Chloropicon roscoffensis RCC1871.</title>
        <authorList>
            <person name="Lemieux C."/>
            <person name="Pombert J.-F."/>
            <person name="Otis C."/>
            <person name="Turmel M."/>
        </authorList>
    </citation>
    <scope>NUCLEOTIDE SEQUENCE [LARGE SCALE GENOMIC DNA]</scope>
    <source>
        <strain evidence="4 5">RCC1871</strain>
    </source>
</reference>
<evidence type="ECO:0000259" key="3">
    <source>
        <dbReference type="Pfam" id="PF25767"/>
    </source>
</evidence>
<feature type="domain" description="Tubulin-folding cofactor D C-terminal" evidence="2">
    <location>
        <begin position="912"/>
        <end position="1084"/>
    </location>
</feature>
<organism evidence="4 5">
    <name type="scientific">Chloropicon roscoffensis</name>
    <dbReference type="NCBI Taxonomy" id="1461544"/>
    <lineage>
        <taxon>Eukaryota</taxon>
        <taxon>Viridiplantae</taxon>
        <taxon>Chlorophyta</taxon>
        <taxon>Chloropicophyceae</taxon>
        <taxon>Chloropicales</taxon>
        <taxon>Chloropicaceae</taxon>
        <taxon>Chloropicon</taxon>
    </lineage>
</organism>
<protein>
    <submittedName>
        <fullName evidence="4">Tubulin-specific chaperone D</fullName>
    </submittedName>
</protein>
<dbReference type="GO" id="GO:0000226">
    <property type="term" value="P:microtubule cytoskeleton organization"/>
    <property type="evidence" value="ECO:0007669"/>
    <property type="project" value="TreeGrafter"/>
</dbReference>
<dbReference type="SUPFAM" id="SSF48371">
    <property type="entry name" value="ARM repeat"/>
    <property type="match status" value="1"/>
</dbReference>
<dbReference type="InterPro" id="IPR033162">
    <property type="entry name" value="TBCD"/>
</dbReference>
<accession>A0AAX4P4C0</accession>